<name>A0AA89C005_PINIB</name>
<gene>
    <name evidence="2" type="ORF">FSP39_014934</name>
</gene>
<accession>A0AA89C005</accession>
<evidence type="ECO:0000259" key="1">
    <source>
        <dbReference type="Pfam" id="PF17921"/>
    </source>
</evidence>
<dbReference type="EMBL" id="VSWD01000005">
    <property type="protein sequence ID" value="KAK3102915.1"/>
    <property type="molecule type" value="Genomic_DNA"/>
</dbReference>
<evidence type="ECO:0000313" key="2">
    <source>
        <dbReference type="EMBL" id="KAK3102915.1"/>
    </source>
</evidence>
<dbReference type="FunFam" id="1.10.340.70:FF:000001">
    <property type="entry name" value="Retrovirus-related Pol polyprotein from transposon gypsy-like Protein"/>
    <property type="match status" value="1"/>
</dbReference>
<dbReference type="InterPro" id="IPR050951">
    <property type="entry name" value="Retrovirus_Pol_polyprotein"/>
</dbReference>
<reference evidence="2" key="1">
    <citation type="submission" date="2019-08" db="EMBL/GenBank/DDBJ databases">
        <title>The improved chromosome-level genome for the pearl oyster Pinctada fucata martensii using PacBio sequencing and Hi-C.</title>
        <authorList>
            <person name="Zheng Z."/>
        </authorList>
    </citation>
    <scope>NUCLEOTIDE SEQUENCE</scope>
    <source>
        <strain evidence="2">ZZ-2019</strain>
        <tissue evidence="2">Adductor muscle</tissue>
    </source>
</reference>
<evidence type="ECO:0000313" key="3">
    <source>
        <dbReference type="Proteomes" id="UP001186944"/>
    </source>
</evidence>
<organism evidence="2 3">
    <name type="scientific">Pinctada imbricata</name>
    <name type="common">Atlantic pearl-oyster</name>
    <name type="synonym">Pinctada martensii</name>
    <dbReference type="NCBI Taxonomy" id="66713"/>
    <lineage>
        <taxon>Eukaryota</taxon>
        <taxon>Metazoa</taxon>
        <taxon>Spiralia</taxon>
        <taxon>Lophotrochozoa</taxon>
        <taxon>Mollusca</taxon>
        <taxon>Bivalvia</taxon>
        <taxon>Autobranchia</taxon>
        <taxon>Pteriomorphia</taxon>
        <taxon>Pterioida</taxon>
        <taxon>Pterioidea</taxon>
        <taxon>Pteriidae</taxon>
        <taxon>Pinctada</taxon>
    </lineage>
</organism>
<dbReference type="Gene3D" id="1.10.340.70">
    <property type="match status" value="1"/>
</dbReference>
<feature type="domain" description="Integrase zinc-binding" evidence="1">
    <location>
        <begin position="54"/>
        <end position="112"/>
    </location>
</feature>
<dbReference type="AlphaFoldDB" id="A0AA89C005"/>
<dbReference type="Gene3D" id="3.30.420.10">
    <property type="entry name" value="Ribonuclease H-like superfamily/Ribonuclease H"/>
    <property type="match status" value="1"/>
</dbReference>
<dbReference type="SUPFAM" id="SSF53098">
    <property type="entry name" value="Ribonuclease H-like"/>
    <property type="match status" value="1"/>
</dbReference>
<dbReference type="Pfam" id="PF17921">
    <property type="entry name" value="Integrase_H2C2"/>
    <property type="match status" value="1"/>
</dbReference>
<dbReference type="PANTHER" id="PTHR37984:SF15">
    <property type="entry name" value="INTEGRASE CATALYTIC DOMAIN-CONTAINING PROTEIN"/>
    <property type="match status" value="1"/>
</dbReference>
<comment type="caution">
    <text evidence="2">The sequence shown here is derived from an EMBL/GenBank/DDBJ whole genome shotgun (WGS) entry which is preliminary data.</text>
</comment>
<protein>
    <recommendedName>
        <fullName evidence="1">Integrase zinc-binding domain-containing protein</fullName>
    </recommendedName>
</protein>
<proteinExistence type="predicted"/>
<keyword evidence="3" id="KW-1185">Reference proteome</keyword>
<dbReference type="InterPro" id="IPR041588">
    <property type="entry name" value="Integrase_H2C2"/>
</dbReference>
<dbReference type="Proteomes" id="UP001186944">
    <property type="component" value="Unassembled WGS sequence"/>
</dbReference>
<dbReference type="InterPro" id="IPR012337">
    <property type="entry name" value="RNaseH-like_sf"/>
</dbReference>
<dbReference type="GO" id="GO:0003676">
    <property type="term" value="F:nucleic acid binding"/>
    <property type="evidence" value="ECO:0007669"/>
    <property type="project" value="InterPro"/>
</dbReference>
<dbReference type="InterPro" id="IPR036397">
    <property type="entry name" value="RNaseH_sf"/>
</dbReference>
<dbReference type="PANTHER" id="PTHR37984">
    <property type="entry name" value="PROTEIN CBG26694"/>
    <property type="match status" value="1"/>
</dbReference>
<sequence length="190" mass="22235">MIKGEIPTRDIVARYSPAVRKYWLNWSNITCSHGVLYQKFICDDKKTNNLQLLVPNILRKEILRNCHDSVFAAHQGIHKTVDRIKEHYYWYRLSEDVKLHIKQCQVCNRWKKAIPKPKAALSNYCVGYPMDRIGTDVIGPLPVSKSNNRYILVVGDYFTRWMEAYPIPHQQAEEVAKSLFTNSFRDSAYL</sequence>